<dbReference type="AlphaFoldDB" id="A0A382NBE4"/>
<protein>
    <submittedName>
        <fullName evidence="2">Uncharacterized protein</fullName>
    </submittedName>
</protein>
<feature type="transmembrane region" description="Helical" evidence="1">
    <location>
        <begin position="25"/>
        <end position="50"/>
    </location>
</feature>
<sequence length="167" mass="20077">MSYFHDFIEKIKDTKKYAREKNVPVWEIPLVNSVGMILLTSIYLSFYTWMFLSDAEDAFHSYFWWDTLIAVANWLPLIYLSLICLVMLDKVLRIFILMQAVLTKAVYDGIQKLDHKIWRKTGKDSYIASKIWWVQRKWMGIPAKKRRLIFFSVVTLYLTWYALRLIF</sequence>
<keyword evidence="1" id="KW-0472">Membrane</keyword>
<gene>
    <name evidence="2" type="ORF">METZ01_LOCUS311220</name>
</gene>
<accession>A0A382NBE4</accession>
<keyword evidence="1" id="KW-0812">Transmembrane</keyword>
<organism evidence="2">
    <name type="scientific">marine metagenome</name>
    <dbReference type="NCBI Taxonomy" id="408172"/>
    <lineage>
        <taxon>unclassified sequences</taxon>
        <taxon>metagenomes</taxon>
        <taxon>ecological metagenomes</taxon>
    </lineage>
</organism>
<reference evidence="2" key="1">
    <citation type="submission" date="2018-05" db="EMBL/GenBank/DDBJ databases">
        <authorList>
            <person name="Lanie J.A."/>
            <person name="Ng W.-L."/>
            <person name="Kazmierczak K.M."/>
            <person name="Andrzejewski T.M."/>
            <person name="Davidsen T.M."/>
            <person name="Wayne K.J."/>
            <person name="Tettelin H."/>
            <person name="Glass J.I."/>
            <person name="Rusch D."/>
            <person name="Podicherti R."/>
            <person name="Tsui H.-C.T."/>
            <person name="Winkler M.E."/>
        </authorList>
    </citation>
    <scope>NUCLEOTIDE SEQUENCE</scope>
</reference>
<proteinExistence type="predicted"/>
<evidence type="ECO:0000313" key="2">
    <source>
        <dbReference type="EMBL" id="SVC58366.1"/>
    </source>
</evidence>
<keyword evidence="1" id="KW-1133">Transmembrane helix</keyword>
<dbReference type="EMBL" id="UINC01099248">
    <property type="protein sequence ID" value="SVC58366.1"/>
    <property type="molecule type" value="Genomic_DNA"/>
</dbReference>
<evidence type="ECO:0000256" key="1">
    <source>
        <dbReference type="SAM" id="Phobius"/>
    </source>
</evidence>
<feature type="transmembrane region" description="Helical" evidence="1">
    <location>
        <begin position="62"/>
        <end position="88"/>
    </location>
</feature>
<name>A0A382NBE4_9ZZZZ</name>
<feature type="transmembrane region" description="Helical" evidence="1">
    <location>
        <begin position="148"/>
        <end position="166"/>
    </location>
</feature>